<accession>A0ABQ4LWT9</accession>
<sequence>MATPMTKPIKIEFTSQKEITKANRERRQDVLKALQIIRKGQSEAAASLAAEKNDK</sequence>
<reference evidence="1 2" key="1">
    <citation type="submission" date="2021-03" db="EMBL/GenBank/DDBJ databases">
        <title>Antimicrobial resistance genes in bacteria isolated from Japanese honey, and their potential for conferring macrolide and lincosamide resistance in the American foulbrood pathogen Paenibacillus larvae.</title>
        <authorList>
            <person name="Okamoto M."/>
            <person name="Kumagai M."/>
            <person name="Kanamori H."/>
            <person name="Takamatsu D."/>
        </authorList>
    </citation>
    <scope>NUCLEOTIDE SEQUENCE [LARGE SCALE GENOMIC DNA]</scope>
    <source>
        <strain evidence="1 2">J21TS3</strain>
    </source>
</reference>
<protein>
    <submittedName>
        <fullName evidence="1">Uncharacterized protein</fullName>
    </submittedName>
</protein>
<organism evidence="1 2">
    <name type="scientific">Paenibacillus cookii</name>
    <dbReference type="NCBI Taxonomy" id="157839"/>
    <lineage>
        <taxon>Bacteria</taxon>
        <taxon>Bacillati</taxon>
        <taxon>Bacillota</taxon>
        <taxon>Bacilli</taxon>
        <taxon>Bacillales</taxon>
        <taxon>Paenibacillaceae</taxon>
        <taxon>Paenibacillus</taxon>
    </lineage>
</organism>
<proteinExistence type="predicted"/>
<gene>
    <name evidence="1" type="ORF">J21TS3_24240</name>
</gene>
<evidence type="ECO:0000313" key="2">
    <source>
        <dbReference type="Proteomes" id="UP000680638"/>
    </source>
</evidence>
<comment type="caution">
    <text evidence="1">The sequence shown here is derived from an EMBL/GenBank/DDBJ whole genome shotgun (WGS) entry which is preliminary data.</text>
</comment>
<name>A0ABQ4LWT9_9BACL</name>
<dbReference type="EMBL" id="BORW01000010">
    <property type="protein sequence ID" value="GIO67603.1"/>
    <property type="molecule type" value="Genomic_DNA"/>
</dbReference>
<dbReference type="Proteomes" id="UP000680638">
    <property type="component" value="Unassembled WGS sequence"/>
</dbReference>
<evidence type="ECO:0000313" key="1">
    <source>
        <dbReference type="EMBL" id="GIO67603.1"/>
    </source>
</evidence>
<keyword evidence="2" id="KW-1185">Reference proteome</keyword>